<gene>
    <name evidence="1" type="ORF">SDC9_122648</name>
</gene>
<sequence length="83" mass="9263">MVFGAIHVGTQIKHRGRAALFVGHLRGDGRAVDAFECLEQITRNRHQRARVASRNRHLRSTILDLLDGHAHGRILLAAKGHLD</sequence>
<dbReference type="AlphaFoldDB" id="A0A645CFF5"/>
<evidence type="ECO:0000313" key="1">
    <source>
        <dbReference type="EMBL" id="MPM75654.1"/>
    </source>
</evidence>
<protein>
    <submittedName>
        <fullName evidence="1">Uncharacterized protein</fullName>
    </submittedName>
</protein>
<dbReference type="EMBL" id="VSSQ01026767">
    <property type="protein sequence ID" value="MPM75654.1"/>
    <property type="molecule type" value="Genomic_DNA"/>
</dbReference>
<proteinExistence type="predicted"/>
<accession>A0A645CFF5</accession>
<comment type="caution">
    <text evidence="1">The sequence shown here is derived from an EMBL/GenBank/DDBJ whole genome shotgun (WGS) entry which is preliminary data.</text>
</comment>
<organism evidence="1">
    <name type="scientific">bioreactor metagenome</name>
    <dbReference type="NCBI Taxonomy" id="1076179"/>
    <lineage>
        <taxon>unclassified sequences</taxon>
        <taxon>metagenomes</taxon>
        <taxon>ecological metagenomes</taxon>
    </lineage>
</organism>
<reference evidence="1" key="1">
    <citation type="submission" date="2019-08" db="EMBL/GenBank/DDBJ databases">
        <authorList>
            <person name="Kucharzyk K."/>
            <person name="Murdoch R.W."/>
            <person name="Higgins S."/>
            <person name="Loffler F."/>
        </authorList>
    </citation>
    <scope>NUCLEOTIDE SEQUENCE</scope>
</reference>
<name>A0A645CFF5_9ZZZZ</name>